<dbReference type="PROSITE" id="PS00678">
    <property type="entry name" value="WD_REPEATS_1"/>
    <property type="match status" value="2"/>
</dbReference>
<accession>C7Q0R1</accession>
<keyword evidence="5" id="KW-0677">Repeat</keyword>
<comment type="catalytic activity">
    <reaction evidence="10">
        <text>L-seryl-[protein] + ATP = O-phospho-L-seryl-[protein] + ADP + H(+)</text>
        <dbReference type="Rhea" id="RHEA:17989"/>
        <dbReference type="Rhea" id="RHEA-COMP:9863"/>
        <dbReference type="Rhea" id="RHEA-COMP:11604"/>
        <dbReference type="ChEBI" id="CHEBI:15378"/>
        <dbReference type="ChEBI" id="CHEBI:29999"/>
        <dbReference type="ChEBI" id="CHEBI:30616"/>
        <dbReference type="ChEBI" id="CHEBI:83421"/>
        <dbReference type="ChEBI" id="CHEBI:456216"/>
        <dbReference type="EC" id="2.7.11.1"/>
    </reaction>
</comment>
<dbReference type="Proteomes" id="UP000000851">
    <property type="component" value="Chromosome"/>
</dbReference>
<evidence type="ECO:0000256" key="4">
    <source>
        <dbReference type="ARBA" id="ARBA00022679"/>
    </source>
</evidence>
<evidence type="ECO:0000256" key="3">
    <source>
        <dbReference type="ARBA" id="ARBA00022574"/>
    </source>
</evidence>
<evidence type="ECO:0000256" key="2">
    <source>
        <dbReference type="ARBA" id="ARBA00022527"/>
    </source>
</evidence>
<feature type="binding site" evidence="12">
    <location>
        <position position="39"/>
    </location>
    <ligand>
        <name>ATP</name>
        <dbReference type="ChEBI" id="CHEBI:30616"/>
    </ligand>
</feature>
<dbReference type="PRINTS" id="PR00320">
    <property type="entry name" value="GPROTEINBRPT"/>
</dbReference>
<dbReference type="Gene3D" id="1.10.510.10">
    <property type="entry name" value="Transferase(Phosphotransferase) domain 1"/>
    <property type="match status" value="1"/>
</dbReference>
<dbReference type="SMART" id="SM00320">
    <property type="entry name" value="WD40"/>
    <property type="match status" value="7"/>
</dbReference>
<evidence type="ECO:0000256" key="7">
    <source>
        <dbReference type="ARBA" id="ARBA00022777"/>
    </source>
</evidence>
<dbReference type="PROSITE" id="PS50011">
    <property type="entry name" value="PROTEIN_KINASE_DOM"/>
    <property type="match status" value="1"/>
</dbReference>
<protein>
    <recommendedName>
        <fullName evidence="1">non-specific serine/threonine protein kinase</fullName>
        <ecNumber evidence="1">2.7.11.1</ecNumber>
    </recommendedName>
</protein>
<dbReference type="eggNOG" id="COG0515">
    <property type="taxonomic scope" value="Bacteria"/>
</dbReference>
<feature type="compositionally biased region" description="Low complexity" evidence="13">
    <location>
        <begin position="427"/>
        <end position="441"/>
    </location>
</feature>
<dbReference type="Pfam" id="PF00069">
    <property type="entry name" value="Pkinase"/>
    <property type="match status" value="1"/>
</dbReference>
<evidence type="ECO:0000256" key="1">
    <source>
        <dbReference type="ARBA" id="ARBA00012513"/>
    </source>
</evidence>
<dbReference type="InterPro" id="IPR015943">
    <property type="entry name" value="WD40/YVTN_repeat-like_dom_sf"/>
</dbReference>
<name>C7Q0R1_CATAD</name>
<reference evidence="15 16" key="1">
    <citation type="journal article" date="2009" name="Stand. Genomic Sci.">
        <title>Complete genome sequence of Catenulispora acidiphila type strain (ID 139908).</title>
        <authorList>
            <person name="Copeland A."/>
            <person name="Lapidus A."/>
            <person name="Glavina Del Rio T."/>
            <person name="Nolan M."/>
            <person name="Lucas S."/>
            <person name="Chen F."/>
            <person name="Tice H."/>
            <person name="Cheng J.F."/>
            <person name="Bruce D."/>
            <person name="Goodwin L."/>
            <person name="Pitluck S."/>
            <person name="Mikhailova N."/>
            <person name="Pati A."/>
            <person name="Ivanova N."/>
            <person name="Mavromatis K."/>
            <person name="Chen A."/>
            <person name="Palaniappan K."/>
            <person name="Chain P."/>
            <person name="Land M."/>
            <person name="Hauser L."/>
            <person name="Chang Y.J."/>
            <person name="Jeffries C.D."/>
            <person name="Chertkov O."/>
            <person name="Brettin T."/>
            <person name="Detter J.C."/>
            <person name="Han C."/>
            <person name="Ali Z."/>
            <person name="Tindall B.J."/>
            <person name="Goker M."/>
            <person name="Bristow J."/>
            <person name="Eisen J.A."/>
            <person name="Markowitz V."/>
            <person name="Hugenholtz P."/>
            <person name="Kyrpides N.C."/>
            <person name="Klenk H.P."/>
        </authorList>
    </citation>
    <scope>NUCLEOTIDE SEQUENCE [LARGE SCALE GENOMIC DNA]</scope>
    <source>
        <strain evidence="16">DSM 44928 / JCM 14897 / NBRC 102108 / NRRL B-24433 / ID139908</strain>
    </source>
</reference>
<keyword evidence="4" id="KW-0808">Transferase</keyword>
<feature type="repeat" description="WD" evidence="11">
    <location>
        <begin position="634"/>
        <end position="675"/>
    </location>
</feature>
<dbReference type="PROSITE" id="PS00108">
    <property type="entry name" value="PROTEIN_KINASE_ST"/>
    <property type="match status" value="1"/>
</dbReference>
<feature type="compositionally biased region" description="Gly residues" evidence="13">
    <location>
        <begin position="335"/>
        <end position="353"/>
    </location>
</feature>
<dbReference type="CDD" id="cd14014">
    <property type="entry name" value="STKc_PknB_like"/>
    <property type="match status" value="1"/>
</dbReference>
<dbReference type="SUPFAM" id="SSF56112">
    <property type="entry name" value="Protein kinase-like (PK-like)"/>
    <property type="match status" value="1"/>
</dbReference>
<feature type="repeat" description="WD" evidence="11">
    <location>
        <begin position="500"/>
        <end position="534"/>
    </location>
</feature>
<evidence type="ECO:0000313" key="16">
    <source>
        <dbReference type="Proteomes" id="UP000000851"/>
    </source>
</evidence>
<dbReference type="PROSITE" id="PS50294">
    <property type="entry name" value="WD_REPEATS_REGION"/>
    <property type="match status" value="5"/>
</dbReference>
<dbReference type="InterPro" id="IPR001680">
    <property type="entry name" value="WD40_rpt"/>
</dbReference>
<dbReference type="InterPro" id="IPR020472">
    <property type="entry name" value="WD40_PAC1"/>
</dbReference>
<gene>
    <name evidence="15" type="ordered locus">Caci_0754</name>
</gene>
<dbReference type="FunCoup" id="C7Q0R1">
    <property type="interactions" value="75"/>
</dbReference>
<dbReference type="FunFam" id="3.30.200.20:FF:000035">
    <property type="entry name" value="Serine/threonine protein kinase Stk1"/>
    <property type="match status" value="1"/>
</dbReference>
<dbReference type="CDD" id="cd00200">
    <property type="entry name" value="WD40"/>
    <property type="match status" value="1"/>
</dbReference>
<evidence type="ECO:0000256" key="9">
    <source>
        <dbReference type="ARBA" id="ARBA00047899"/>
    </source>
</evidence>
<dbReference type="InterPro" id="IPR017441">
    <property type="entry name" value="Protein_kinase_ATP_BS"/>
</dbReference>
<dbReference type="InterPro" id="IPR019775">
    <property type="entry name" value="WD40_repeat_CS"/>
</dbReference>
<feature type="region of interest" description="Disordered" evidence="13">
    <location>
        <begin position="394"/>
        <end position="453"/>
    </location>
</feature>
<dbReference type="RefSeq" id="WP_012784984.1">
    <property type="nucleotide sequence ID" value="NC_013131.1"/>
</dbReference>
<feature type="repeat" description="WD" evidence="11">
    <location>
        <begin position="589"/>
        <end position="630"/>
    </location>
</feature>
<dbReference type="GO" id="GO:0005524">
    <property type="term" value="F:ATP binding"/>
    <property type="evidence" value="ECO:0007669"/>
    <property type="project" value="UniProtKB-UniRule"/>
</dbReference>
<keyword evidence="16" id="KW-1185">Reference proteome</keyword>
<keyword evidence="8 12" id="KW-0067">ATP-binding</keyword>
<dbReference type="FunFam" id="1.10.510.10:FF:000021">
    <property type="entry name" value="Serine/threonine protein kinase"/>
    <property type="match status" value="1"/>
</dbReference>
<dbReference type="Gene3D" id="2.130.10.10">
    <property type="entry name" value="YVTN repeat-like/Quinoprotein amine dehydrogenase"/>
    <property type="match status" value="2"/>
</dbReference>
<evidence type="ECO:0000256" key="12">
    <source>
        <dbReference type="PROSITE-ProRule" id="PRU10141"/>
    </source>
</evidence>
<dbReference type="eggNOG" id="COG2319">
    <property type="taxonomic scope" value="Bacteria"/>
</dbReference>
<dbReference type="PROSITE" id="PS00107">
    <property type="entry name" value="PROTEIN_KINASE_ATP"/>
    <property type="match status" value="1"/>
</dbReference>
<dbReference type="InParanoid" id="C7Q0R1"/>
<dbReference type="GO" id="GO:0045717">
    <property type="term" value="P:negative regulation of fatty acid biosynthetic process"/>
    <property type="evidence" value="ECO:0007669"/>
    <property type="project" value="UniProtKB-ARBA"/>
</dbReference>
<dbReference type="InterPro" id="IPR008271">
    <property type="entry name" value="Ser/Thr_kinase_AS"/>
</dbReference>
<comment type="catalytic activity">
    <reaction evidence="9">
        <text>L-threonyl-[protein] + ATP = O-phospho-L-threonyl-[protein] + ADP + H(+)</text>
        <dbReference type="Rhea" id="RHEA:46608"/>
        <dbReference type="Rhea" id="RHEA-COMP:11060"/>
        <dbReference type="Rhea" id="RHEA-COMP:11605"/>
        <dbReference type="ChEBI" id="CHEBI:15378"/>
        <dbReference type="ChEBI" id="CHEBI:30013"/>
        <dbReference type="ChEBI" id="CHEBI:30616"/>
        <dbReference type="ChEBI" id="CHEBI:61977"/>
        <dbReference type="ChEBI" id="CHEBI:456216"/>
        <dbReference type="EC" id="2.7.11.1"/>
    </reaction>
</comment>
<dbReference type="InterPro" id="IPR036322">
    <property type="entry name" value="WD40_repeat_dom_sf"/>
</dbReference>
<keyword evidence="6 12" id="KW-0547">Nucleotide-binding</keyword>
<proteinExistence type="predicted"/>
<keyword evidence="2 15" id="KW-0723">Serine/threonine-protein kinase</keyword>
<evidence type="ECO:0000256" key="11">
    <source>
        <dbReference type="PROSITE-ProRule" id="PRU00221"/>
    </source>
</evidence>
<feature type="repeat" description="WD" evidence="11">
    <location>
        <begin position="724"/>
        <end position="757"/>
    </location>
</feature>
<evidence type="ECO:0000259" key="14">
    <source>
        <dbReference type="PROSITE" id="PS50011"/>
    </source>
</evidence>
<evidence type="ECO:0000313" key="15">
    <source>
        <dbReference type="EMBL" id="ACU69689.1"/>
    </source>
</evidence>
<dbReference type="EMBL" id="CP001700">
    <property type="protein sequence ID" value="ACU69689.1"/>
    <property type="molecule type" value="Genomic_DNA"/>
</dbReference>
<dbReference type="InterPro" id="IPR011009">
    <property type="entry name" value="Kinase-like_dom_sf"/>
</dbReference>
<feature type="repeat" description="WD" evidence="11">
    <location>
        <begin position="455"/>
        <end position="496"/>
    </location>
</feature>
<dbReference type="KEGG" id="cai:Caci_0754"/>
<evidence type="ECO:0000256" key="6">
    <source>
        <dbReference type="ARBA" id="ARBA00022741"/>
    </source>
</evidence>
<dbReference type="STRING" id="479433.Caci_0754"/>
<dbReference type="SMART" id="SM00220">
    <property type="entry name" value="S_TKc"/>
    <property type="match status" value="1"/>
</dbReference>
<evidence type="ECO:0000256" key="13">
    <source>
        <dbReference type="SAM" id="MobiDB-lite"/>
    </source>
</evidence>
<feature type="domain" description="Protein kinase" evidence="14">
    <location>
        <begin position="10"/>
        <end position="277"/>
    </location>
</feature>
<evidence type="ECO:0000256" key="8">
    <source>
        <dbReference type="ARBA" id="ARBA00022840"/>
    </source>
</evidence>
<dbReference type="EC" id="2.7.11.1" evidence="1"/>
<dbReference type="PANTHER" id="PTHR43289">
    <property type="entry name" value="MITOGEN-ACTIVATED PROTEIN KINASE KINASE KINASE 20-RELATED"/>
    <property type="match status" value="1"/>
</dbReference>
<keyword evidence="3 11" id="KW-0853">WD repeat</keyword>
<evidence type="ECO:0000256" key="5">
    <source>
        <dbReference type="ARBA" id="ARBA00022737"/>
    </source>
</evidence>
<organism evidence="15 16">
    <name type="scientific">Catenulispora acidiphila (strain DSM 44928 / JCM 14897 / NBRC 102108 / NRRL B-24433 / ID139908)</name>
    <dbReference type="NCBI Taxonomy" id="479433"/>
    <lineage>
        <taxon>Bacteria</taxon>
        <taxon>Bacillati</taxon>
        <taxon>Actinomycetota</taxon>
        <taxon>Actinomycetes</taxon>
        <taxon>Catenulisporales</taxon>
        <taxon>Catenulisporaceae</taxon>
        <taxon>Catenulispora</taxon>
    </lineage>
</organism>
<dbReference type="PROSITE" id="PS50082">
    <property type="entry name" value="WD_REPEATS_2"/>
    <property type="match status" value="5"/>
</dbReference>
<dbReference type="SUPFAM" id="SSF50978">
    <property type="entry name" value="WD40 repeat-like"/>
    <property type="match status" value="1"/>
</dbReference>
<evidence type="ECO:0000256" key="10">
    <source>
        <dbReference type="ARBA" id="ARBA00048679"/>
    </source>
</evidence>
<dbReference type="InterPro" id="IPR000719">
    <property type="entry name" value="Prot_kinase_dom"/>
</dbReference>
<dbReference type="Gene3D" id="3.30.200.20">
    <property type="entry name" value="Phosphorylase Kinase, domain 1"/>
    <property type="match status" value="1"/>
</dbReference>
<feature type="region of interest" description="Disordered" evidence="13">
    <location>
        <begin position="281"/>
        <end position="360"/>
    </location>
</feature>
<dbReference type="GO" id="GO:0004674">
    <property type="term" value="F:protein serine/threonine kinase activity"/>
    <property type="evidence" value="ECO:0007669"/>
    <property type="project" value="UniProtKB-KW"/>
</dbReference>
<keyword evidence="7 15" id="KW-0418">Kinase</keyword>
<dbReference type="OrthoDB" id="951193at2"/>
<dbReference type="PANTHER" id="PTHR43289:SF6">
    <property type="entry name" value="SERINE_THREONINE-PROTEIN KINASE NEKL-3"/>
    <property type="match status" value="1"/>
</dbReference>
<sequence>MTEATLDGRYRLVRLLGRGGMGEVWQARDARIGRDVAVKIMTAAGLTAEASARFDREARIIGNLSGPSIVTVHDYGHDEYAGETVPYLVMELVAGRTIADRVRTQGPAAPRTALEWTRQVCEALSVAHQANVVHRDIKPSNVMVTDAGAVKVLDFGIARFVGHEHTDTGLTATGMVIGSVEYMSPEQAQGRELDARSDLYSLGCLLYFALTGRGPFEADTPMGLAVQHVSKTPEAPSLYRPGIPPAVDSLVLALMAKDPQDRPGDAWAVAERIKGLLAQRPDPTTVELPQEAAGDTKPLLNTGTTPTHVGSTNADGGLWTPAQGDTSAILADSGSGTGYSSGNGNGNGNGSGYSSGSNTELLKENRSRRWFLSGAAVVAVGGAAVGTWLAVDSGSKSPGTGSDSAGHGLGTSSGSGSPSVTPHAVGASSSASAPTSASASTSPPPPTDPVPIAKLTDQKSAVNHITFSPDSKILITAAQDNTARLYDVSNPALPKTIGVCAKHTAMVFDVAVSPDGHTLATSSHDKTLGLWDISVPDAPRLLAQLHLGDQLTGVAFSPDGTLVAVGTYGGDVLLIDVRQPTGALKQRTLSGHSTLAYSVAFSPDGKTLATSSFDKTVKLWDVRTPSAALLLGTATGHTDRVFDIAYHPGGKLLATGSGDHKLILFDVSNPAAPSVTATVPEDDEATGVAFSPDGRLVANGGGASAKVRLYDITAPASPRELAPLSGQTAYALGVAFSPDGKLLACADQDTTVLMWRF</sequence>
<feature type="compositionally biased region" description="Polar residues" evidence="13">
    <location>
        <begin position="299"/>
        <end position="314"/>
    </location>
</feature>
<dbReference type="AlphaFoldDB" id="C7Q0R1"/>
<dbReference type="HOGENOM" id="CLU_337011_0_0_11"/>
<dbReference type="Pfam" id="PF00400">
    <property type="entry name" value="WD40"/>
    <property type="match status" value="7"/>
</dbReference>
<feature type="compositionally biased region" description="Polar residues" evidence="13">
    <location>
        <begin position="394"/>
        <end position="403"/>
    </location>
</feature>